<sequence>MSSALPSFSDLSAPIAVREEMAALRAALDAAVPRKRSLDRNLLVATWNLKDFGSLTRKWEAGAADSPKRDYRALWAIAEIVSRFDVVALQEVGGDLAALRTLMKTLGPSWRFLMTDVTRGAAGGGERMVFVFDGARTELSGLAGELVVPPEWLAEIAPDALKRQFARTPYAVSFQAGETTVILVTLHVLYGKAAVDREPELAAIARWLAEWARQENRWHHNLVVLGDFNIDRQGDVLWRAFTSTGLVVPPALHEVRRSIFADPGEPTLGKFYDQIAWFGSGRSQLLGLDLLNAGGFDFVPLLYRDVGMSRAQMQYRLSDHYPLWVEFGCN</sequence>
<keyword evidence="2" id="KW-0540">Nuclease</keyword>
<dbReference type="InterPro" id="IPR036691">
    <property type="entry name" value="Endo/exonu/phosph_ase_sf"/>
</dbReference>
<evidence type="ECO:0000259" key="1">
    <source>
        <dbReference type="Pfam" id="PF03372"/>
    </source>
</evidence>
<keyword evidence="2" id="KW-0378">Hydrolase</keyword>
<reference evidence="2 3" key="1">
    <citation type="submission" date="2019-03" db="EMBL/GenBank/DDBJ databases">
        <title>Metabolic reconstructions from genomes of highly enriched 'Candidatus Accumulibacter' and 'Candidatus Competibacter' bioreactor populations.</title>
        <authorList>
            <person name="Annavajhala M.K."/>
            <person name="Welles L."/>
            <person name="Abbas B."/>
            <person name="Sorokin D."/>
            <person name="Park H."/>
            <person name="Van Loosdrecht M."/>
            <person name="Chandran K."/>
        </authorList>
    </citation>
    <scope>NUCLEOTIDE SEQUENCE [LARGE SCALE GENOMIC DNA]</scope>
    <source>
        <strain evidence="2 3">SBR_S</strain>
    </source>
</reference>
<dbReference type="EMBL" id="SPMY01000115">
    <property type="protein sequence ID" value="NMQ30237.1"/>
    <property type="molecule type" value="Genomic_DNA"/>
</dbReference>
<dbReference type="CDD" id="cd10283">
    <property type="entry name" value="MnuA_DNase1-like"/>
    <property type="match status" value="1"/>
</dbReference>
<keyword evidence="2" id="KW-0255">Endonuclease</keyword>
<keyword evidence="3" id="KW-1185">Reference proteome</keyword>
<dbReference type="Gene3D" id="3.60.10.10">
    <property type="entry name" value="Endonuclease/exonuclease/phosphatase"/>
    <property type="match status" value="1"/>
</dbReference>
<gene>
    <name evidence="2" type="ORF">E4Q23_22245</name>
</gene>
<feature type="domain" description="Endonuclease/exonuclease/phosphatase" evidence="1">
    <location>
        <begin position="45"/>
        <end position="245"/>
    </location>
</feature>
<proteinExistence type="predicted"/>
<protein>
    <submittedName>
        <fullName evidence="2">Endonuclease</fullName>
    </submittedName>
</protein>
<name>A0ABX1U155_9PROT</name>
<comment type="caution">
    <text evidence="2">The sequence shown here is derived from an EMBL/GenBank/DDBJ whole genome shotgun (WGS) entry which is preliminary data.</text>
</comment>
<dbReference type="Pfam" id="PF03372">
    <property type="entry name" value="Exo_endo_phos"/>
    <property type="match status" value="1"/>
</dbReference>
<organism evidence="2 3">
    <name type="scientific">Candidatus Accumulibacter phosphatis</name>
    <dbReference type="NCBI Taxonomy" id="327160"/>
    <lineage>
        <taxon>Bacteria</taxon>
        <taxon>Pseudomonadati</taxon>
        <taxon>Pseudomonadota</taxon>
        <taxon>Betaproteobacteria</taxon>
        <taxon>Candidatus Accumulibacter</taxon>
    </lineage>
</organism>
<evidence type="ECO:0000313" key="2">
    <source>
        <dbReference type="EMBL" id="NMQ30237.1"/>
    </source>
</evidence>
<dbReference type="Proteomes" id="UP000749010">
    <property type="component" value="Unassembled WGS sequence"/>
</dbReference>
<evidence type="ECO:0000313" key="3">
    <source>
        <dbReference type="Proteomes" id="UP000749010"/>
    </source>
</evidence>
<dbReference type="GO" id="GO:0004519">
    <property type="term" value="F:endonuclease activity"/>
    <property type="evidence" value="ECO:0007669"/>
    <property type="project" value="UniProtKB-KW"/>
</dbReference>
<accession>A0ABX1U155</accession>
<dbReference type="InterPro" id="IPR005135">
    <property type="entry name" value="Endo/exonuclease/phosphatase"/>
</dbReference>
<dbReference type="SUPFAM" id="SSF56219">
    <property type="entry name" value="DNase I-like"/>
    <property type="match status" value="1"/>
</dbReference>
<dbReference type="RefSeq" id="WP_169068638.1">
    <property type="nucleotide sequence ID" value="NZ_SPMY01000115.1"/>
</dbReference>